<evidence type="ECO:0000256" key="2">
    <source>
        <dbReference type="ARBA" id="ARBA00005502"/>
    </source>
</evidence>
<comment type="function">
    <text evidence="13">Catalyzes the conversion of inosine 5'-phosphate (IMP) to xanthosine 5'-phosphate (XMP), the first committed and rate-limiting step in the de novo synthesis of guanine nucleotides, and therefore plays an important role in the regulation of cell growth.</text>
</comment>
<dbReference type="InterPro" id="IPR005990">
    <property type="entry name" value="IMP_DH"/>
</dbReference>
<comment type="cofactor">
    <cofactor evidence="1 13">
        <name>K(+)</name>
        <dbReference type="ChEBI" id="CHEBI:29103"/>
    </cofactor>
</comment>
<dbReference type="HAMAP" id="MF_01964">
    <property type="entry name" value="IMPDH"/>
    <property type="match status" value="1"/>
</dbReference>
<dbReference type="InterPro" id="IPR046342">
    <property type="entry name" value="CBS_dom_sf"/>
</dbReference>
<comment type="catalytic activity">
    <reaction evidence="12 13 15">
        <text>IMP + NAD(+) + H2O = XMP + NADH + H(+)</text>
        <dbReference type="Rhea" id="RHEA:11708"/>
        <dbReference type="ChEBI" id="CHEBI:15377"/>
        <dbReference type="ChEBI" id="CHEBI:15378"/>
        <dbReference type="ChEBI" id="CHEBI:57464"/>
        <dbReference type="ChEBI" id="CHEBI:57540"/>
        <dbReference type="ChEBI" id="CHEBI:57945"/>
        <dbReference type="ChEBI" id="CHEBI:58053"/>
        <dbReference type="EC" id="1.1.1.205"/>
    </reaction>
</comment>
<feature type="active site" description="Proton acceptor" evidence="13">
    <location>
        <position position="403"/>
    </location>
</feature>
<dbReference type="InterPro" id="IPR013785">
    <property type="entry name" value="Aldolase_TIM"/>
</dbReference>
<dbReference type="GO" id="GO:0006183">
    <property type="term" value="P:GTP biosynthetic process"/>
    <property type="evidence" value="ECO:0007669"/>
    <property type="project" value="TreeGrafter"/>
</dbReference>
<comment type="subunit">
    <text evidence="3 13">Homotetramer.</text>
</comment>
<comment type="activity regulation">
    <text evidence="13">Mycophenolic acid (MPA) is a non-competitive inhibitor that prevents formation of the closed enzyme conformation by binding to the same site as the amobile flap. In contrast, mizoribine monophosphate (MZP) is a competitive inhibitor that induces the closed conformation. MPA is a potent inhibitor of mammalian IMPDHs but a poor inhibitor of the bacterial enzymes. MZP is a more potent inhibitor of bacterial IMPDH.</text>
</comment>
<dbReference type="GO" id="GO:0000166">
    <property type="term" value="F:nucleotide binding"/>
    <property type="evidence" value="ECO:0007669"/>
    <property type="project" value="UniProtKB-UniRule"/>
</dbReference>
<evidence type="ECO:0000256" key="12">
    <source>
        <dbReference type="ARBA" id="ARBA00048028"/>
    </source>
</evidence>
<evidence type="ECO:0000256" key="6">
    <source>
        <dbReference type="ARBA" id="ARBA00022749"/>
    </source>
</evidence>
<feature type="binding site" description="in other chain" evidence="13">
    <location>
        <position position="304"/>
    </location>
    <ligand>
        <name>K(+)</name>
        <dbReference type="ChEBI" id="CHEBI:29103"/>
        <note>ligand shared between two tetrameric partners</note>
    </ligand>
</feature>
<feature type="binding site" evidence="13">
    <location>
        <position position="470"/>
    </location>
    <ligand>
        <name>K(+)</name>
        <dbReference type="ChEBI" id="CHEBI:29103"/>
        <note>ligand shared between two tetrameric partners</note>
    </ligand>
</feature>
<feature type="active site" description="Thioimidate intermediate" evidence="13">
    <location>
        <position position="307"/>
    </location>
</feature>
<evidence type="ECO:0000256" key="8">
    <source>
        <dbReference type="ARBA" id="ARBA00022958"/>
    </source>
</evidence>
<evidence type="ECO:0000256" key="14">
    <source>
        <dbReference type="RuleBase" id="RU003927"/>
    </source>
</evidence>
<evidence type="ECO:0000256" key="15">
    <source>
        <dbReference type="RuleBase" id="RU003928"/>
    </source>
</evidence>
<dbReference type="GeneID" id="93718579"/>
<dbReference type="CDD" id="cd04601">
    <property type="entry name" value="CBS_pair_IMPDH"/>
    <property type="match status" value="1"/>
</dbReference>
<keyword evidence="7 13" id="KW-0658">Purine biosynthesis</keyword>
<evidence type="ECO:0000256" key="5">
    <source>
        <dbReference type="ARBA" id="ARBA00022737"/>
    </source>
</evidence>
<dbReference type="InterPro" id="IPR000644">
    <property type="entry name" value="CBS_dom"/>
</dbReference>
<dbReference type="Proteomes" id="UP000189883">
    <property type="component" value="Chromosome"/>
</dbReference>
<dbReference type="SMART" id="SM01240">
    <property type="entry name" value="IMPDH"/>
    <property type="match status" value="1"/>
</dbReference>
<keyword evidence="4 13" id="KW-0479">Metal-binding</keyword>
<dbReference type="NCBIfam" id="TIGR01302">
    <property type="entry name" value="IMP_dehydrog"/>
    <property type="match status" value="1"/>
</dbReference>
<dbReference type="PANTHER" id="PTHR11911">
    <property type="entry name" value="INOSINE-5-MONOPHOSPHATE DEHYDROGENASE RELATED"/>
    <property type="match status" value="1"/>
</dbReference>
<feature type="binding site" evidence="13">
    <location>
        <position position="305"/>
    </location>
    <ligand>
        <name>IMP</name>
        <dbReference type="ChEBI" id="CHEBI:58053"/>
    </ligand>
</feature>
<feature type="binding site" evidence="13">
    <location>
        <begin position="300"/>
        <end position="302"/>
    </location>
    <ligand>
        <name>NAD(+)</name>
        <dbReference type="ChEBI" id="CHEBI:57540"/>
    </ligand>
</feature>
<sequence>MPIQDKIVETAITFDDVLLVPSFSEVLPNQVSLKSRLTDKITLNVPIVSAAMDTVTESDLAIALARVGGLGFIHKNMPIEEQAAQVNKVKRSENGMIADPVTLSKDYTLREAKELMSRYKISGLPVVDNNNTLIGIITNRDVKYQENLDMKVEELMTKDNLVTSDKNTTLETAKNILLENRVEKLPIVDENFKLVGLITIKDIDNQLEYPHANKDKNGRLIVGAGVGVGEDTMERVTALVKAGVDIIAIDSAHGHSKGVLDKIKEIRQAFPDLDIVGGNIVTAEAAKDLIEAGANVLKVGVGPGSICTTRVVAGVGVPQLSAIYNVYEYAQSKNVAVIADGGIKLSGDIVKAIASGANAVMLGSLFAGTDEAPGEEIIFQGRKFKSYQGMGSLAAMKRGGKERYFQSEAKKFVPEGIEGRVPHKGKLEDVVFQLTGGLRAGMGYCGAKDIKSLQTDSKMVKITGSGLKESHPHDVIITQEAPNYSL</sequence>
<dbReference type="PROSITE" id="PS51371">
    <property type="entry name" value="CBS"/>
    <property type="match status" value="2"/>
</dbReference>
<dbReference type="InterPro" id="IPR015875">
    <property type="entry name" value="IMP_DH/GMP_Rdtase_CS"/>
</dbReference>
<keyword evidence="6 13" id="KW-0332">GMP biosynthesis</keyword>
<dbReference type="EMBL" id="CP011859">
    <property type="protein sequence ID" value="AQY22317.1"/>
    <property type="molecule type" value="Genomic_DNA"/>
</dbReference>
<dbReference type="SUPFAM" id="SSF51412">
    <property type="entry name" value="Inosine monophosphate dehydrogenase (IMPDH)"/>
    <property type="match status" value="1"/>
</dbReference>
<dbReference type="Gene3D" id="3.20.20.70">
    <property type="entry name" value="Aldolase class I"/>
    <property type="match status" value="1"/>
</dbReference>
<dbReference type="GO" id="GO:0006177">
    <property type="term" value="P:GMP biosynthetic process"/>
    <property type="evidence" value="ECO:0007669"/>
    <property type="project" value="UniProtKB-UniRule"/>
</dbReference>
<feature type="binding site" description="in other chain" evidence="13">
    <location>
        <position position="307"/>
    </location>
    <ligand>
        <name>K(+)</name>
        <dbReference type="ChEBI" id="CHEBI:29103"/>
        <note>ligand shared between two tetrameric partners</note>
    </ligand>
</feature>
<evidence type="ECO:0000256" key="9">
    <source>
        <dbReference type="ARBA" id="ARBA00023002"/>
    </source>
</evidence>
<feature type="binding site" description="in other chain" evidence="13">
    <location>
        <position position="302"/>
    </location>
    <ligand>
        <name>K(+)</name>
        <dbReference type="ChEBI" id="CHEBI:29103"/>
        <note>ligand shared between two tetrameric partners</note>
    </ligand>
</feature>
<feature type="binding site" evidence="13">
    <location>
        <begin position="363"/>
        <end position="364"/>
    </location>
    <ligand>
        <name>IMP</name>
        <dbReference type="ChEBI" id="CHEBI:58053"/>
    </ligand>
</feature>
<dbReference type="Pfam" id="PF00478">
    <property type="entry name" value="IMPDH"/>
    <property type="match status" value="1"/>
</dbReference>
<keyword evidence="10 13" id="KW-0520">NAD</keyword>
<dbReference type="EC" id="1.1.1.205" evidence="13 15"/>
<comment type="similarity">
    <text evidence="2 13 14">Belongs to the IMPDH/GMPR family.</text>
</comment>
<dbReference type="PIRSF" id="PIRSF000130">
    <property type="entry name" value="IMPDH"/>
    <property type="match status" value="1"/>
</dbReference>
<organism evidence="16 17">
    <name type="scientific">Riemerella anatipestifer</name>
    <name type="common">Moraxella anatipestifer</name>
    <dbReference type="NCBI Taxonomy" id="34085"/>
    <lineage>
        <taxon>Bacteria</taxon>
        <taxon>Pseudomonadati</taxon>
        <taxon>Bacteroidota</taxon>
        <taxon>Flavobacteriia</taxon>
        <taxon>Flavobacteriales</taxon>
        <taxon>Weeksellaceae</taxon>
        <taxon>Riemerella</taxon>
    </lineage>
</organism>
<dbReference type="PANTHER" id="PTHR11911:SF111">
    <property type="entry name" value="INOSINE-5'-MONOPHOSPHATE DEHYDROGENASE"/>
    <property type="match status" value="1"/>
</dbReference>
<evidence type="ECO:0000256" key="13">
    <source>
        <dbReference type="HAMAP-Rule" id="MF_01964"/>
    </source>
</evidence>
<dbReference type="Pfam" id="PF00571">
    <property type="entry name" value="CBS"/>
    <property type="match status" value="2"/>
</dbReference>
<comment type="pathway">
    <text evidence="13 15">Purine metabolism; XMP biosynthesis via de novo pathway; XMP from IMP: step 1/1.</text>
</comment>
<feature type="binding site" evidence="13">
    <location>
        <position position="250"/>
    </location>
    <ligand>
        <name>NAD(+)</name>
        <dbReference type="ChEBI" id="CHEBI:57540"/>
    </ligand>
</feature>
<dbReference type="UniPathway" id="UPA00601">
    <property type="reaction ID" value="UER00295"/>
</dbReference>
<evidence type="ECO:0000313" key="17">
    <source>
        <dbReference type="Proteomes" id="UP000189883"/>
    </source>
</evidence>
<comment type="caution">
    <text evidence="13">Lacks conserved residue(s) required for the propagation of feature annotation.</text>
</comment>
<accession>A0A1A5FTM1</accession>
<dbReference type="AlphaFoldDB" id="A0A1A5FTM1"/>
<evidence type="ECO:0000256" key="3">
    <source>
        <dbReference type="ARBA" id="ARBA00011881"/>
    </source>
</evidence>
<evidence type="ECO:0000256" key="11">
    <source>
        <dbReference type="ARBA" id="ARBA00023122"/>
    </source>
</evidence>
<dbReference type="PROSITE" id="PS00487">
    <property type="entry name" value="IMP_DH_GMP_RED"/>
    <property type="match status" value="1"/>
</dbReference>
<feature type="binding site" evidence="13">
    <location>
        <begin position="340"/>
        <end position="342"/>
    </location>
    <ligand>
        <name>IMP</name>
        <dbReference type="ChEBI" id="CHEBI:58053"/>
    </ligand>
</feature>
<protein>
    <recommendedName>
        <fullName evidence="13 15">Inosine-5'-monophosphate dehydrogenase</fullName>
        <shortName evidence="13">IMP dehydrogenase</shortName>
        <shortName evidence="13">IMPD</shortName>
        <shortName evidence="13">IMPDH</shortName>
        <ecNumber evidence="13 15">1.1.1.205</ecNumber>
    </recommendedName>
</protein>
<reference evidence="16 17" key="1">
    <citation type="submission" date="2015-06" db="EMBL/GenBank/DDBJ databases">
        <title>R. anatipestifer strain HXb2 is the most virulent strain so far, and the genome sequence would help us uncover the pathogenesis.</title>
        <authorList>
            <person name="Hu Q."/>
            <person name="Qi J."/>
            <person name="Bo H."/>
            <person name="Liu G."/>
            <person name="Tao M."/>
            <person name="Ding Y."/>
            <person name="Xue Y."/>
        </authorList>
    </citation>
    <scope>NUCLEOTIDE SEQUENCE [LARGE SCALE GENOMIC DNA]</scope>
    <source>
        <strain evidence="16 17">HXb2</strain>
    </source>
</reference>
<dbReference type="OrthoDB" id="9805398at2"/>
<feature type="binding site" evidence="13">
    <location>
        <begin position="387"/>
        <end position="391"/>
    </location>
    <ligand>
        <name>IMP</name>
        <dbReference type="ChEBI" id="CHEBI:58053"/>
    </ligand>
</feature>
<keyword evidence="8 13" id="KW-0630">Potassium</keyword>
<evidence type="ECO:0000313" key="16">
    <source>
        <dbReference type="EMBL" id="AQY22317.1"/>
    </source>
</evidence>
<keyword evidence="9 13" id="KW-0560">Oxidoreductase</keyword>
<dbReference type="FunFam" id="3.20.20.70:FF:000003">
    <property type="entry name" value="GMP reductase"/>
    <property type="match status" value="1"/>
</dbReference>
<dbReference type="GO" id="GO:0046872">
    <property type="term" value="F:metal ion binding"/>
    <property type="evidence" value="ECO:0007669"/>
    <property type="project" value="UniProtKB-UniRule"/>
</dbReference>
<feature type="binding site" evidence="13">
    <location>
        <position position="469"/>
    </location>
    <ligand>
        <name>K(+)</name>
        <dbReference type="ChEBI" id="CHEBI:29103"/>
        <note>ligand shared between two tetrameric partners</note>
    </ligand>
</feature>
<feature type="binding site" evidence="13">
    <location>
        <position position="415"/>
    </location>
    <ligand>
        <name>IMP</name>
        <dbReference type="ChEBI" id="CHEBI:58053"/>
    </ligand>
</feature>
<dbReference type="OMA" id="MGYCGAK"/>
<evidence type="ECO:0000256" key="1">
    <source>
        <dbReference type="ARBA" id="ARBA00001958"/>
    </source>
</evidence>
<dbReference type="CDD" id="cd00381">
    <property type="entry name" value="IMPDH"/>
    <property type="match status" value="1"/>
</dbReference>
<evidence type="ECO:0000256" key="7">
    <source>
        <dbReference type="ARBA" id="ARBA00022755"/>
    </source>
</evidence>
<evidence type="ECO:0000256" key="4">
    <source>
        <dbReference type="ARBA" id="ARBA00022723"/>
    </source>
</evidence>
<dbReference type="InterPro" id="IPR001093">
    <property type="entry name" value="IMP_DH_GMPRt"/>
</dbReference>
<evidence type="ECO:0000256" key="10">
    <source>
        <dbReference type="ARBA" id="ARBA00023027"/>
    </source>
</evidence>
<dbReference type="SMART" id="SM00116">
    <property type="entry name" value="CBS"/>
    <property type="match status" value="2"/>
</dbReference>
<name>A0A1A5FTM1_RIEAN</name>
<keyword evidence="5" id="KW-0677">Repeat</keyword>
<dbReference type="GO" id="GO:0003938">
    <property type="term" value="F:IMP dehydrogenase activity"/>
    <property type="evidence" value="ECO:0007669"/>
    <property type="project" value="UniProtKB-UniRule"/>
</dbReference>
<gene>
    <name evidence="13 16" type="primary">guaB</name>
    <name evidence="16" type="ORF">AB406_1371</name>
</gene>
<dbReference type="SUPFAM" id="SSF54631">
    <property type="entry name" value="CBS-domain pair"/>
    <property type="match status" value="1"/>
</dbReference>
<proteinExistence type="inferred from homology"/>
<dbReference type="RefSeq" id="WP_004916671.1">
    <property type="nucleotide sequence ID" value="NZ_CP011859.1"/>
</dbReference>
<feature type="binding site" evidence="13">
    <location>
        <position position="471"/>
    </location>
    <ligand>
        <name>K(+)</name>
        <dbReference type="ChEBI" id="CHEBI:29103"/>
        <note>ligand shared between two tetrameric partners</note>
    </ligand>
</feature>
<keyword evidence="11" id="KW-0129">CBS domain</keyword>